<dbReference type="FunFam" id="3.30.70.240:FF:000002">
    <property type="entry name" value="GTP-binding protein TypA"/>
    <property type="match status" value="1"/>
</dbReference>
<evidence type="ECO:0000256" key="1">
    <source>
        <dbReference type="ARBA" id="ARBA00022741"/>
    </source>
</evidence>
<keyword evidence="3" id="KW-0699">rRNA-binding</keyword>
<dbReference type="InterPro" id="IPR031157">
    <property type="entry name" value="G_TR_CS"/>
</dbReference>
<dbReference type="Pfam" id="PF00679">
    <property type="entry name" value="EFG_C"/>
    <property type="match status" value="1"/>
</dbReference>
<accession>A0A502FVP1</accession>
<dbReference type="InterPro" id="IPR047042">
    <property type="entry name" value="BipA_II"/>
</dbReference>
<dbReference type="Gene3D" id="2.40.50.250">
    <property type="entry name" value="bipa protein"/>
    <property type="match status" value="1"/>
</dbReference>
<gene>
    <name evidence="5" type="primary">typA</name>
    <name evidence="3" type="synonym">bipA</name>
    <name evidence="5" type="ORF">EAH89_16410</name>
</gene>
<dbReference type="InterPro" id="IPR027417">
    <property type="entry name" value="P-loop_NTPase"/>
</dbReference>
<dbReference type="NCBIfam" id="TIGR00231">
    <property type="entry name" value="small_GTP"/>
    <property type="match status" value="1"/>
</dbReference>
<dbReference type="FunFam" id="3.30.70.870:FF:000003">
    <property type="entry name" value="GTP-binding protein TypA"/>
    <property type="match status" value="1"/>
</dbReference>
<dbReference type="GO" id="GO:0005525">
    <property type="term" value="F:GTP binding"/>
    <property type="evidence" value="ECO:0007669"/>
    <property type="project" value="UniProtKB-UniRule"/>
</dbReference>
<dbReference type="PRINTS" id="PR00315">
    <property type="entry name" value="ELONGATNFCT"/>
</dbReference>
<dbReference type="CDD" id="cd16263">
    <property type="entry name" value="BipA_III"/>
    <property type="match status" value="1"/>
</dbReference>
<dbReference type="InterPro" id="IPR048876">
    <property type="entry name" value="BipA_C"/>
</dbReference>
<feature type="domain" description="Tr-type G" evidence="4">
    <location>
        <begin position="3"/>
        <end position="198"/>
    </location>
</feature>
<keyword evidence="3" id="KW-0690">Ribosome biogenesis</keyword>
<dbReference type="Gene3D" id="2.40.30.10">
    <property type="entry name" value="Translation factors"/>
    <property type="match status" value="1"/>
</dbReference>
<dbReference type="FunFam" id="2.40.50.250:FF:000001">
    <property type="entry name" value="GTP-binding protein TypA"/>
    <property type="match status" value="1"/>
</dbReference>
<dbReference type="Gene3D" id="3.30.70.240">
    <property type="match status" value="1"/>
</dbReference>
<evidence type="ECO:0000259" key="4">
    <source>
        <dbReference type="PROSITE" id="PS51722"/>
    </source>
</evidence>
<dbReference type="EMBL" id="RCZP01000016">
    <property type="protein sequence ID" value="TPG53545.1"/>
    <property type="molecule type" value="Genomic_DNA"/>
</dbReference>
<proteinExistence type="inferred from homology"/>
<dbReference type="InterPro" id="IPR006298">
    <property type="entry name" value="BipA"/>
</dbReference>
<dbReference type="GO" id="GO:0005829">
    <property type="term" value="C:cytosol"/>
    <property type="evidence" value="ECO:0007669"/>
    <property type="project" value="TreeGrafter"/>
</dbReference>
<comment type="similarity">
    <text evidence="3">Belongs to the TRAFAC class translation factor GTPase superfamily. Classic translation factor GTPase family. BipA subfamily.</text>
</comment>
<keyword evidence="3" id="KW-0820">tRNA-binding</keyword>
<dbReference type="Pfam" id="PF21018">
    <property type="entry name" value="BipA_C"/>
    <property type="match status" value="1"/>
</dbReference>
<evidence type="ECO:0000313" key="6">
    <source>
        <dbReference type="Proteomes" id="UP000317078"/>
    </source>
</evidence>
<comment type="caution">
    <text evidence="5">The sequence shown here is derived from an EMBL/GenBank/DDBJ whole genome shotgun (WGS) entry which is preliminary data.</text>
</comment>
<reference evidence="5 6" key="1">
    <citation type="journal article" date="2019" name="Environ. Microbiol.">
        <title>Species interactions and distinct microbial communities in high Arctic permafrost affected cryosols are associated with the CH4 and CO2 gas fluxes.</title>
        <authorList>
            <person name="Altshuler I."/>
            <person name="Hamel J."/>
            <person name="Turney S."/>
            <person name="Magnuson E."/>
            <person name="Levesque R."/>
            <person name="Greer C."/>
            <person name="Whyte L.G."/>
        </authorList>
    </citation>
    <scope>NUCLEOTIDE SEQUENCE [LARGE SCALE GENOMIC DNA]</scope>
    <source>
        <strain evidence="5 6">S9.3B</strain>
    </source>
</reference>
<dbReference type="InterPro" id="IPR009000">
    <property type="entry name" value="Transl_B-barrel_sf"/>
</dbReference>
<dbReference type="InterPro" id="IPR042116">
    <property type="entry name" value="TypA/BipA_C"/>
</dbReference>
<dbReference type="InterPro" id="IPR035651">
    <property type="entry name" value="BipA_V"/>
</dbReference>
<dbReference type="CDD" id="cd01891">
    <property type="entry name" value="TypA_BipA"/>
    <property type="match status" value="1"/>
</dbReference>
<dbReference type="CDD" id="cd03691">
    <property type="entry name" value="BipA_TypA_II"/>
    <property type="match status" value="1"/>
</dbReference>
<comment type="subunit">
    <text evidence="3">Monomer.</text>
</comment>
<dbReference type="FunFam" id="3.40.50.300:FF:000055">
    <property type="entry name" value="GTP-binding protein TypA"/>
    <property type="match status" value="1"/>
</dbReference>
<comment type="catalytic activity">
    <reaction evidence="3">
        <text>GTP + H2O = GDP + phosphate + H(+)</text>
        <dbReference type="Rhea" id="RHEA:19669"/>
        <dbReference type="ChEBI" id="CHEBI:15377"/>
        <dbReference type="ChEBI" id="CHEBI:15378"/>
        <dbReference type="ChEBI" id="CHEBI:37565"/>
        <dbReference type="ChEBI" id="CHEBI:43474"/>
        <dbReference type="ChEBI" id="CHEBI:58189"/>
    </reaction>
</comment>
<dbReference type="InterPro" id="IPR035647">
    <property type="entry name" value="EFG_III/V"/>
</dbReference>
<sequence>MTQSIRNVAIIAHVDHGKTTLVDNLLKQAGAFRVNQVVAERAMDRNDLERERGITILAKSTAVEWKGVKINIVDTPGHADFGGEVERILSMVDGAIVLCDAAEGPLPQTKFVLTKALARGLKPIVVINKVDRQDARADEVLNEVFDLFAALGASDEQLDFHTMFASGRQGWADLTMDGARKDLSPMFDLILSHVPEPTVDRDAPFAMNASILEADNFLGRILTGRIEQGTARTNMPVRVLRQDGSIVETGRLTKLMTFSGLDRVPVDEVQAGDICAIAGLSDATIPDTIASPEVTEPLPAIPVDPPTLSMTFRINDGPLGGREGKKVTSRQIRDRLFKETEGNVAIKVKVSEEVDAFEVAGRGELQLGVLIEQMRREGFELTIGRPRVLTQVNPETGEKEEPFEEALIDVDEQYSGVVVEKMSLRKGMMQDMRPSGGGKVRLTFHIPSRGLIGYHGEFMTDTRGTGMMNRLFLGYQPWAGSIEGRVKGSLISNSDGEAVQYSLFALQERGALFVDPGVKVYVGMILGEHSRENDLDVNPIKEKKLTNIRAAGKDEALLLVPPRRMSLEQAIAYIEEDELVEVTPTAVRLRKRYLDPHERKKHARRSESEAA</sequence>
<dbReference type="GO" id="GO:0000049">
    <property type="term" value="F:tRNA binding"/>
    <property type="evidence" value="ECO:0007669"/>
    <property type="project" value="UniProtKB-KW"/>
</dbReference>
<dbReference type="GO" id="GO:0000027">
    <property type="term" value="P:ribosomal large subunit assembly"/>
    <property type="evidence" value="ECO:0007669"/>
    <property type="project" value="UniProtKB-UniRule"/>
</dbReference>
<evidence type="ECO:0000256" key="2">
    <source>
        <dbReference type="ARBA" id="ARBA00023134"/>
    </source>
</evidence>
<dbReference type="GO" id="GO:0003924">
    <property type="term" value="F:GTPase activity"/>
    <property type="evidence" value="ECO:0007669"/>
    <property type="project" value="UniProtKB-UniRule"/>
</dbReference>
<comment type="subcellular location">
    <subcellularLocation>
        <location evidence="3">Cytoplasm</location>
    </subcellularLocation>
    <text evidence="3">Binds to ribosomes.</text>
</comment>
<dbReference type="HAMAP" id="MF_00849">
    <property type="entry name" value="BipA"/>
    <property type="match status" value="1"/>
</dbReference>
<dbReference type="InterPro" id="IPR047043">
    <property type="entry name" value="BipA_III"/>
</dbReference>
<protein>
    <recommendedName>
        <fullName evidence="3">Large ribosomal subunit assembly factor BipA</fullName>
        <ecNumber evidence="3">3.6.5.-</ecNumber>
    </recommendedName>
    <alternativeName>
        <fullName evidence="3">GTP-binding protein BipA</fullName>
    </alternativeName>
</protein>
<dbReference type="GO" id="GO:0043022">
    <property type="term" value="F:ribosome binding"/>
    <property type="evidence" value="ECO:0007669"/>
    <property type="project" value="UniProtKB-UniRule"/>
</dbReference>
<dbReference type="SUPFAM" id="SSF52540">
    <property type="entry name" value="P-loop containing nucleoside triphosphate hydrolases"/>
    <property type="match status" value="1"/>
</dbReference>
<dbReference type="Pfam" id="PF03144">
    <property type="entry name" value="GTP_EFTU_D2"/>
    <property type="match status" value="1"/>
</dbReference>
<dbReference type="CDD" id="cd03710">
    <property type="entry name" value="BipA_TypA_C"/>
    <property type="match status" value="1"/>
</dbReference>
<keyword evidence="3" id="KW-0378">Hydrolase</keyword>
<dbReference type="Gene3D" id="3.30.70.870">
    <property type="entry name" value="Elongation Factor G (Translational Gtpase), domain 3"/>
    <property type="match status" value="1"/>
</dbReference>
<evidence type="ECO:0000313" key="5">
    <source>
        <dbReference type="EMBL" id="TPG53545.1"/>
    </source>
</evidence>
<dbReference type="PANTHER" id="PTHR42908:SF8">
    <property type="entry name" value="TR-TYPE G DOMAIN-CONTAINING PROTEIN"/>
    <property type="match status" value="1"/>
</dbReference>
<dbReference type="GO" id="GO:0097216">
    <property type="term" value="F:guanosine tetraphosphate binding"/>
    <property type="evidence" value="ECO:0007669"/>
    <property type="project" value="UniProtKB-ARBA"/>
</dbReference>
<dbReference type="NCBIfam" id="TIGR01394">
    <property type="entry name" value="TypA_BipA"/>
    <property type="match status" value="1"/>
</dbReference>
<organism evidence="5 6">
    <name type="scientific">Muricoccus nepalensis</name>
    <dbReference type="NCBI Taxonomy" id="1854500"/>
    <lineage>
        <taxon>Bacteria</taxon>
        <taxon>Pseudomonadati</taxon>
        <taxon>Pseudomonadota</taxon>
        <taxon>Alphaproteobacteria</taxon>
        <taxon>Acetobacterales</taxon>
        <taxon>Roseomonadaceae</taxon>
        <taxon>Muricoccus</taxon>
    </lineage>
</organism>
<evidence type="ECO:0000256" key="3">
    <source>
        <dbReference type="HAMAP-Rule" id="MF_00849"/>
    </source>
</evidence>
<dbReference type="SUPFAM" id="SSF54980">
    <property type="entry name" value="EF-G C-terminal domain-like"/>
    <property type="match status" value="2"/>
</dbReference>
<comment type="function">
    <text evidence="3">A 50S ribosomal subunit assembly protein with GTPase activity, required for 50S subunit assembly at low temperatures, may also play a role in translation. Binds GTP and analogs. Binds the 70S ribosome between the 30S and 50S subunits, in a similar position as ribosome-bound EF-G; it contacts a number of ribosomal proteins, both rRNAs and the A-site tRNA.</text>
</comment>
<dbReference type="InterPro" id="IPR004161">
    <property type="entry name" value="EFTu-like_2"/>
</dbReference>
<dbReference type="PANTHER" id="PTHR42908">
    <property type="entry name" value="TRANSLATION ELONGATION FACTOR-RELATED"/>
    <property type="match status" value="1"/>
</dbReference>
<dbReference type="InterPro" id="IPR005225">
    <property type="entry name" value="Small_GTP-bd"/>
</dbReference>
<dbReference type="OrthoDB" id="9802948at2"/>
<dbReference type="RefSeq" id="WP_140884796.1">
    <property type="nucleotide sequence ID" value="NZ_RCZP01000016.1"/>
</dbReference>
<dbReference type="GO" id="GO:0019843">
    <property type="term" value="F:rRNA binding"/>
    <property type="evidence" value="ECO:0007669"/>
    <property type="project" value="UniProtKB-KW"/>
</dbReference>
<dbReference type="Pfam" id="PF00009">
    <property type="entry name" value="GTP_EFTU"/>
    <property type="match status" value="1"/>
</dbReference>
<dbReference type="InterPro" id="IPR047041">
    <property type="entry name" value="BipA_GTP-bd_dom"/>
</dbReference>
<dbReference type="EC" id="3.6.5.-" evidence="3"/>
<dbReference type="GO" id="GO:1990904">
    <property type="term" value="C:ribonucleoprotein complex"/>
    <property type="evidence" value="ECO:0007669"/>
    <property type="project" value="TreeGrafter"/>
</dbReference>
<dbReference type="AlphaFoldDB" id="A0A502FVP1"/>
<dbReference type="PROSITE" id="PS51722">
    <property type="entry name" value="G_TR_2"/>
    <property type="match status" value="1"/>
</dbReference>
<dbReference type="InterPro" id="IPR000640">
    <property type="entry name" value="EFG_V-like"/>
</dbReference>
<feature type="binding site" evidence="3">
    <location>
        <begin position="15"/>
        <end position="20"/>
    </location>
    <ligand>
        <name>GTP</name>
        <dbReference type="ChEBI" id="CHEBI:37565"/>
    </ligand>
</feature>
<keyword evidence="3" id="KW-0694">RNA-binding</keyword>
<feature type="binding site" evidence="3">
    <location>
        <begin position="128"/>
        <end position="131"/>
    </location>
    <ligand>
        <name>GTP</name>
        <dbReference type="ChEBI" id="CHEBI:37565"/>
    </ligand>
</feature>
<keyword evidence="6" id="KW-1185">Reference proteome</keyword>
<dbReference type="InterPro" id="IPR000795">
    <property type="entry name" value="T_Tr_GTP-bd_dom"/>
</dbReference>
<dbReference type="PROSITE" id="PS00301">
    <property type="entry name" value="G_TR_1"/>
    <property type="match status" value="1"/>
</dbReference>
<dbReference type="Gene3D" id="3.40.50.300">
    <property type="entry name" value="P-loop containing nucleotide triphosphate hydrolases"/>
    <property type="match status" value="1"/>
</dbReference>
<keyword evidence="3" id="KW-0963">Cytoplasm</keyword>
<dbReference type="SUPFAM" id="SSF50447">
    <property type="entry name" value="Translation proteins"/>
    <property type="match status" value="1"/>
</dbReference>
<keyword evidence="1 3" id="KW-0547">Nucleotide-binding</keyword>
<keyword evidence="2 3" id="KW-0342">GTP-binding</keyword>
<name>A0A502FVP1_9PROT</name>
<dbReference type="Proteomes" id="UP000317078">
    <property type="component" value="Unassembled WGS sequence"/>
</dbReference>